<organism evidence="1 2">
    <name type="scientific">Aquipseudomonas alcaligenes</name>
    <name type="common">Pseudomonas alcaligenes</name>
    <dbReference type="NCBI Taxonomy" id="43263"/>
    <lineage>
        <taxon>Bacteria</taxon>
        <taxon>Pseudomonadati</taxon>
        <taxon>Pseudomonadota</taxon>
        <taxon>Gammaproteobacteria</taxon>
        <taxon>Pseudomonadales</taxon>
        <taxon>Pseudomonadaceae</taxon>
        <taxon>Aquipseudomonas</taxon>
    </lineage>
</organism>
<accession>A0A1N6TTZ3</accession>
<gene>
    <name evidence="1" type="ORF">SAMN05878282_105204</name>
</gene>
<sequence length="101" mass="11071">MKLQELLVRAQAGQVDSLELISLEGGTYVLEAVTGSHRVSVKDANGVVLHLRSVEHARDLLQGMPLLPFHLVHAEVHDEMCGMPPAANEPLRVPISMRSAW</sequence>
<evidence type="ECO:0000313" key="2">
    <source>
        <dbReference type="Proteomes" id="UP000185841"/>
    </source>
</evidence>
<dbReference type="Proteomes" id="UP000185841">
    <property type="component" value="Unassembled WGS sequence"/>
</dbReference>
<evidence type="ECO:0008006" key="3">
    <source>
        <dbReference type="Google" id="ProtNLM"/>
    </source>
</evidence>
<name>A0A1N6TTZ3_AQUAC</name>
<dbReference type="AlphaFoldDB" id="A0A1N6TTZ3"/>
<proteinExistence type="predicted"/>
<dbReference type="InterPro" id="IPR045508">
    <property type="entry name" value="DUF6482"/>
</dbReference>
<dbReference type="RefSeq" id="WP_076426882.1">
    <property type="nucleotide sequence ID" value="NZ_FTMP01000005.1"/>
</dbReference>
<evidence type="ECO:0000313" key="1">
    <source>
        <dbReference type="EMBL" id="SIQ56865.1"/>
    </source>
</evidence>
<protein>
    <recommendedName>
        <fullName evidence="3">Cation transporter</fullName>
    </recommendedName>
</protein>
<dbReference type="Pfam" id="PF20090">
    <property type="entry name" value="DUF6482"/>
    <property type="match status" value="1"/>
</dbReference>
<reference evidence="1 2" key="1">
    <citation type="submission" date="2017-01" db="EMBL/GenBank/DDBJ databases">
        <authorList>
            <person name="Mah S.A."/>
            <person name="Swanson W.J."/>
            <person name="Moy G.W."/>
            <person name="Vacquier V.D."/>
        </authorList>
    </citation>
    <scope>NUCLEOTIDE SEQUENCE [LARGE SCALE GENOMIC DNA]</scope>
    <source>
        <strain evidence="1 2">RU36E</strain>
    </source>
</reference>
<dbReference type="EMBL" id="FTMP01000005">
    <property type="protein sequence ID" value="SIQ56865.1"/>
    <property type="molecule type" value="Genomic_DNA"/>
</dbReference>